<gene>
    <name evidence="2" type="ORF">DB30_07005</name>
</gene>
<accession>A0A0C2CSW3</accession>
<sequence>MGEPGLAVSAIGSHGIEDEDPRQPEREAESPRLFRFGVGLRSHAHAEPRAHPDQLLGHRGAQS</sequence>
<dbReference type="Proteomes" id="UP000031599">
    <property type="component" value="Unassembled WGS sequence"/>
</dbReference>
<dbReference type="AlphaFoldDB" id="A0A0C2CSW3"/>
<comment type="caution">
    <text evidence="2">The sequence shown here is derived from an EMBL/GenBank/DDBJ whole genome shotgun (WGS) entry which is preliminary data.</text>
</comment>
<feature type="region of interest" description="Disordered" evidence="1">
    <location>
        <begin position="1"/>
        <end position="63"/>
    </location>
</feature>
<protein>
    <submittedName>
        <fullName evidence="2">Uncharacterized protein</fullName>
    </submittedName>
</protein>
<proteinExistence type="predicted"/>
<evidence type="ECO:0000313" key="3">
    <source>
        <dbReference type="Proteomes" id="UP000031599"/>
    </source>
</evidence>
<dbReference type="EMBL" id="JMCC02000076">
    <property type="protein sequence ID" value="KIG14256.1"/>
    <property type="molecule type" value="Genomic_DNA"/>
</dbReference>
<evidence type="ECO:0000256" key="1">
    <source>
        <dbReference type="SAM" id="MobiDB-lite"/>
    </source>
</evidence>
<organism evidence="2 3">
    <name type="scientific">Enhygromyxa salina</name>
    <dbReference type="NCBI Taxonomy" id="215803"/>
    <lineage>
        <taxon>Bacteria</taxon>
        <taxon>Pseudomonadati</taxon>
        <taxon>Myxococcota</taxon>
        <taxon>Polyangia</taxon>
        <taxon>Nannocystales</taxon>
        <taxon>Nannocystaceae</taxon>
        <taxon>Enhygromyxa</taxon>
    </lineage>
</organism>
<evidence type="ECO:0000313" key="2">
    <source>
        <dbReference type="EMBL" id="KIG14256.1"/>
    </source>
</evidence>
<name>A0A0C2CSW3_9BACT</name>
<feature type="compositionally biased region" description="Basic and acidic residues" evidence="1">
    <location>
        <begin position="21"/>
        <end position="32"/>
    </location>
</feature>
<reference evidence="2 3" key="1">
    <citation type="submission" date="2014-12" db="EMBL/GenBank/DDBJ databases">
        <title>Genome assembly of Enhygromyxa salina DSM 15201.</title>
        <authorList>
            <person name="Sharma G."/>
            <person name="Subramanian S."/>
        </authorList>
    </citation>
    <scope>NUCLEOTIDE SEQUENCE [LARGE SCALE GENOMIC DNA]</scope>
    <source>
        <strain evidence="2 3">DSM 15201</strain>
    </source>
</reference>